<accession>A0A7D5EWN2</accession>
<evidence type="ECO:0000313" key="1">
    <source>
        <dbReference type="EMBL" id="QLD11706.1"/>
    </source>
</evidence>
<dbReference type="RefSeq" id="WP_178011860.1">
    <property type="nucleotide sequence ID" value="NZ_CP058316.1"/>
</dbReference>
<evidence type="ECO:0000313" key="2">
    <source>
        <dbReference type="Proteomes" id="UP000509638"/>
    </source>
</evidence>
<organism evidence="1 2">
    <name type="scientific">Microbacterium oleivorans</name>
    <dbReference type="NCBI Taxonomy" id="273677"/>
    <lineage>
        <taxon>Bacteria</taxon>
        <taxon>Bacillati</taxon>
        <taxon>Actinomycetota</taxon>
        <taxon>Actinomycetes</taxon>
        <taxon>Micrococcales</taxon>
        <taxon>Microbacteriaceae</taxon>
        <taxon>Microbacterium</taxon>
    </lineage>
</organism>
<proteinExistence type="predicted"/>
<sequence>MAITSLLWRYPEDHADPRNLAELDENTRASLHDEPPRPRPAWLIAAVERMRQRQLSEAVRTTWHRDAGAESAALTHQLVEHADHILRNGFAEQLGLPPGPLADRSWQVTPTAARPTRLLVDGTATDAIEIDTDPWVYAVGVRITAQVVATAVIDRDDLPFVRLALRTRPRS</sequence>
<protein>
    <submittedName>
        <fullName evidence="1">Uncharacterized protein</fullName>
    </submittedName>
</protein>
<dbReference type="EMBL" id="CP058316">
    <property type="protein sequence ID" value="QLD11706.1"/>
    <property type="molecule type" value="Genomic_DNA"/>
</dbReference>
<gene>
    <name evidence="1" type="ORF">HW566_07935</name>
</gene>
<reference evidence="1 2" key="1">
    <citation type="submission" date="2020-06" db="EMBL/GenBank/DDBJ databases">
        <authorList>
            <person name="Jo H."/>
        </authorList>
    </citation>
    <scope>NUCLEOTIDE SEQUENCE [LARGE SCALE GENOMIC DNA]</scope>
    <source>
        <strain evidence="1 2">I46</strain>
    </source>
</reference>
<dbReference type="AlphaFoldDB" id="A0A7D5EWN2"/>
<name>A0A7D5EWN2_9MICO</name>
<dbReference type="Proteomes" id="UP000509638">
    <property type="component" value="Chromosome"/>
</dbReference>